<dbReference type="InterPro" id="IPR016169">
    <property type="entry name" value="FAD-bd_PCMH_sub2"/>
</dbReference>
<dbReference type="PANTHER" id="PTHR43099">
    <property type="entry name" value="UPF0053 PROTEIN YRKA"/>
    <property type="match status" value="1"/>
</dbReference>
<dbReference type="Proteomes" id="UP000305760">
    <property type="component" value="Unassembled WGS sequence"/>
</dbReference>
<dbReference type="CDD" id="cd04590">
    <property type="entry name" value="CBS_pair_CorC_HlyC_assoc"/>
    <property type="match status" value="1"/>
</dbReference>
<evidence type="ECO:0000256" key="8">
    <source>
        <dbReference type="PROSITE-ProRule" id="PRU00703"/>
    </source>
</evidence>
<dbReference type="SUPFAM" id="SSF54631">
    <property type="entry name" value="CBS-domain pair"/>
    <property type="match status" value="1"/>
</dbReference>
<feature type="domain" description="CBS" evidence="11">
    <location>
        <begin position="282"/>
        <end position="339"/>
    </location>
</feature>
<dbReference type="OrthoDB" id="9797674at2"/>
<gene>
    <name evidence="13" type="ORF">E1B00_05895</name>
</gene>
<evidence type="ECO:0000256" key="10">
    <source>
        <dbReference type="SAM" id="Phobius"/>
    </source>
</evidence>
<comment type="caution">
    <text evidence="13">The sequence shown here is derived from an EMBL/GenBank/DDBJ whole genome shotgun (WGS) entry which is preliminary data.</text>
</comment>
<dbReference type="Gene3D" id="3.10.580.10">
    <property type="entry name" value="CBS-domain"/>
    <property type="match status" value="1"/>
</dbReference>
<dbReference type="PANTHER" id="PTHR43099:SF5">
    <property type="entry name" value="HLYC_CORC FAMILY TRANSPORTER"/>
    <property type="match status" value="1"/>
</dbReference>
<name>A0A5C4RW89_9GAMM</name>
<dbReference type="PROSITE" id="PS51371">
    <property type="entry name" value="CBS"/>
    <property type="match status" value="1"/>
</dbReference>
<keyword evidence="5 9" id="KW-1133">Transmembrane helix</keyword>
<dbReference type="RefSeq" id="WP_139446582.1">
    <property type="nucleotide sequence ID" value="NZ_SMDR01000001.1"/>
</dbReference>
<dbReference type="InterPro" id="IPR036318">
    <property type="entry name" value="FAD-bd_PCMH-like_sf"/>
</dbReference>
<evidence type="ECO:0000256" key="5">
    <source>
        <dbReference type="ARBA" id="ARBA00022989"/>
    </source>
</evidence>
<dbReference type="AlphaFoldDB" id="A0A5C4RW89"/>
<dbReference type="InterPro" id="IPR000644">
    <property type="entry name" value="CBS_dom"/>
</dbReference>
<dbReference type="Pfam" id="PF03471">
    <property type="entry name" value="CorC_HlyC"/>
    <property type="match status" value="1"/>
</dbReference>
<evidence type="ECO:0000256" key="3">
    <source>
        <dbReference type="ARBA" id="ARBA00022692"/>
    </source>
</evidence>
<dbReference type="InterPro" id="IPR005170">
    <property type="entry name" value="Transptr-assoc_dom"/>
</dbReference>
<evidence type="ECO:0000256" key="2">
    <source>
        <dbReference type="ARBA" id="ARBA00022475"/>
    </source>
</evidence>
<evidence type="ECO:0000313" key="14">
    <source>
        <dbReference type="Proteomes" id="UP000305760"/>
    </source>
</evidence>
<evidence type="ECO:0000256" key="1">
    <source>
        <dbReference type="ARBA" id="ARBA00004651"/>
    </source>
</evidence>
<sequence length="439" mass="48145">MTLELALVLLLILCNGFFALSEMSVVTSRKPKLRQMAQESRRAKTALELAEHPERFLSTVQVGITSIGILTGVFGGESLGNRVAELIAPLGLDDKWTQGIGTGVAVTLITYFSIIIGELVPKRIALLAPERIASVVAMPMNAISWITTPFVYLLSLSTRTLMRLLGLNRGNDNQVTEEEIRLLVAESHEQGVIDADERNMINRVLRLGDRSSAGLMTPRTRIVWLDAAAGVEENLATMRETPYARYPVYRGSDAEVLGVLEVKSLTGLICSAGTTRPDLFRELRPALFVSESTHALKLLEIFREEQQTLALVVDEYGDIQGMVSANDLLDAVLGRVQASEASETEALVVTRADGSFLVDGRLSSEELRELLSLNTLPGEEEHDFHTAAGLVIARFGRIPHAGEHFDWQGWRLEVVDLDGARIDKLLIARLPDPLADDGV</sequence>
<keyword evidence="14" id="KW-1185">Reference proteome</keyword>
<evidence type="ECO:0000256" key="9">
    <source>
        <dbReference type="PROSITE-ProRule" id="PRU01193"/>
    </source>
</evidence>
<evidence type="ECO:0000313" key="13">
    <source>
        <dbReference type="EMBL" id="TNJ35288.1"/>
    </source>
</evidence>
<keyword evidence="6 8" id="KW-0129">CBS domain</keyword>
<dbReference type="Gene3D" id="3.30.465.10">
    <property type="match status" value="1"/>
</dbReference>
<feature type="transmembrane region" description="Helical" evidence="10">
    <location>
        <begin position="6"/>
        <end position="26"/>
    </location>
</feature>
<accession>A0A5C4RW89</accession>
<dbReference type="GO" id="GO:0050660">
    <property type="term" value="F:flavin adenine dinucleotide binding"/>
    <property type="evidence" value="ECO:0007669"/>
    <property type="project" value="InterPro"/>
</dbReference>
<evidence type="ECO:0000259" key="12">
    <source>
        <dbReference type="PROSITE" id="PS51846"/>
    </source>
</evidence>
<dbReference type="InterPro" id="IPR044751">
    <property type="entry name" value="Ion_transp-like_CBS"/>
</dbReference>
<proteinExistence type="predicted"/>
<keyword evidence="3 9" id="KW-0812">Transmembrane</keyword>
<dbReference type="Pfam" id="PF01595">
    <property type="entry name" value="CNNM"/>
    <property type="match status" value="1"/>
</dbReference>
<evidence type="ECO:0000256" key="4">
    <source>
        <dbReference type="ARBA" id="ARBA00022737"/>
    </source>
</evidence>
<dbReference type="SUPFAM" id="SSF56176">
    <property type="entry name" value="FAD-binding/transporter-associated domain-like"/>
    <property type="match status" value="1"/>
</dbReference>
<dbReference type="PROSITE" id="PS51846">
    <property type="entry name" value="CNNM"/>
    <property type="match status" value="1"/>
</dbReference>
<protein>
    <submittedName>
        <fullName evidence="13">HlyC/CorC family transporter</fullName>
    </submittedName>
</protein>
<feature type="domain" description="CNNM transmembrane" evidence="12">
    <location>
        <begin position="1"/>
        <end position="197"/>
    </location>
</feature>
<dbReference type="InterPro" id="IPR046342">
    <property type="entry name" value="CBS_dom_sf"/>
</dbReference>
<keyword evidence="4" id="KW-0677">Repeat</keyword>
<evidence type="ECO:0000256" key="6">
    <source>
        <dbReference type="ARBA" id="ARBA00023122"/>
    </source>
</evidence>
<dbReference type="EMBL" id="SMDR01000001">
    <property type="protein sequence ID" value="TNJ35288.1"/>
    <property type="molecule type" value="Genomic_DNA"/>
</dbReference>
<feature type="transmembrane region" description="Helical" evidence="10">
    <location>
        <begin position="96"/>
        <end position="120"/>
    </location>
</feature>
<keyword evidence="2" id="KW-1003">Cell membrane</keyword>
<dbReference type="Pfam" id="PF00571">
    <property type="entry name" value="CBS"/>
    <property type="match status" value="1"/>
</dbReference>
<evidence type="ECO:0000259" key="11">
    <source>
        <dbReference type="PROSITE" id="PS51371"/>
    </source>
</evidence>
<dbReference type="SMART" id="SM01091">
    <property type="entry name" value="CorC_HlyC"/>
    <property type="match status" value="1"/>
</dbReference>
<reference evidence="13 14" key="1">
    <citation type="submission" date="2019-03" db="EMBL/GenBank/DDBJ databases">
        <title>Arenimonas daejeonensis sp. nov., isolated from compost.</title>
        <authorList>
            <person name="Jeon C.O."/>
        </authorList>
    </citation>
    <scope>NUCLEOTIDE SEQUENCE [LARGE SCALE GENOMIC DNA]</scope>
    <source>
        <strain evidence="13 14">R29</strain>
    </source>
</reference>
<keyword evidence="7 9" id="KW-0472">Membrane</keyword>
<comment type="subcellular location">
    <subcellularLocation>
        <location evidence="1">Cell membrane</location>
        <topology evidence="1">Multi-pass membrane protein</topology>
    </subcellularLocation>
</comment>
<organism evidence="13 14">
    <name type="scientific">Arenimonas terrae</name>
    <dbReference type="NCBI Taxonomy" id="2546226"/>
    <lineage>
        <taxon>Bacteria</taxon>
        <taxon>Pseudomonadati</taxon>
        <taxon>Pseudomonadota</taxon>
        <taxon>Gammaproteobacteria</taxon>
        <taxon>Lysobacterales</taxon>
        <taxon>Lysobacteraceae</taxon>
        <taxon>Arenimonas</taxon>
    </lineage>
</organism>
<dbReference type="InterPro" id="IPR051676">
    <property type="entry name" value="UPF0053_domain"/>
</dbReference>
<dbReference type="InterPro" id="IPR002550">
    <property type="entry name" value="CNNM"/>
</dbReference>
<evidence type="ECO:0000256" key="7">
    <source>
        <dbReference type="ARBA" id="ARBA00023136"/>
    </source>
</evidence>
<dbReference type="FunFam" id="3.30.465.10:FF:000023">
    <property type="entry name" value="Magnesium and cobalt transporter"/>
    <property type="match status" value="1"/>
</dbReference>
<dbReference type="GO" id="GO:0005886">
    <property type="term" value="C:plasma membrane"/>
    <property type="evidence" value="ECO:0007669"/>
    <property type="project" value="UniProtKB-SubCell"/>
</dbReference>
<feature type="transmembrane region" description="Helical" evidence="10">
    <location>
        <begin position="132"/>
        <end position="154"/>
    </location>
</feature>